<organism evidence="2 3">
    <name type="scientific">Lacunisphaera limnophila</name>
    <dbReference type="NCBI Taxonomy" id="1838286"/>
    <lineage>
        <taxon>Bacteria</taxon>
        <taxon>Pseudomonadati</taxon>
        <taxon>Verrucomicrobiota</taxon>
        <taxon>Opitutia</taxon>
        <taxon>Opitutales</taxon>
        <taxon>Opitutaceae</taxon>
        <taxon>Lacunisphaera</taxon>
    </lineage>
</organism>
<accession>A0A1D8ARH7</accession>
<gene>
    <name evidence="2" type="ORF">Verru16b_00538</name>
</gene>
<evidence type="ECO:0000256" key="1">
    <source>
        <dbReference type="SAM" id="Coils"/>
    </source>
</evidence>
<reference evidence="2 3" key="1">
    <citation type="submission" date="2016-06" db="EMBL/GenBank/DDBJ databases">
        <title>Three novel species with peptidoglycan cell walls form the new genus Lacunisphaera gen. nov. in the family Opitutaceae of the verrucomicrobial subdivision 4.</title>
        <authorList>
            <person name="Rast P."/>
            <person name="Gloeckner I."/>
            <person name="Jogler M."/>
            <person name="Boedeker C."/>
            <person name="Jeske O."/>
            <person name="Wiegand S."/>
            <person name="Reinhardt R."/>
            <person name="Schumann P."/>
            <person name="Rohde M."/>
            <person name="Spring S."/>
            <person name="Gloeckner F.O."/>
            <person name="Jogler C."/>
        </authorList>
    </citation>
    <scope>NUCLEOTIDE SEQUENCE [LARGE SCALE GENOMIC DNA]</scope>
    <source>
        <strain evidence="2 3">IG16b</strain>
    </source>
</reference>
<dbReference type="Gene3D" id="2.40.160.10">
    <property type="entry name" value="Porin"/>
    <property type="match status" value="1"/>
</dbReference>
<feature type="coiled-coil region" evidence="1">
    <location>
        <begin position="8"/>
        <end position="35"/>
    </location>
</feature>
<dbReference type="Pfam" id="PF07396">
    <property type="entry name" value="Porin_O_P"/>
    <property type="match status" value="1"/>
</dbReference>
<evidence type="ECO:0000313" key="2">
    <source>
        <dbReference type="EMBL" id="AOS43493.1"/>
    </source>
</evidence>
<dbReference type="STRING" id="1838286.Verru16b_00538"/>
<dbReference type="KEGG" id="obg:Verru16b_00538"/>
<dbReference type="Proteomes" id="UP000095228">
    <property type="component" value="Chromosome"/>
</dbReference>
<dbReference type="InterPro" id="IPR023614">
    <property type="entry name" value="Porin_dom_sf"/>
</dbReference>
<dbReference type="EMBL" id="CP016094">
    <property type="protein sequence ID" value="AOS43493.1"/>
    <property type="molecule type" value="Genomic_DNA"/>
</dbReference>
<keyword evidence="1" id="KW-0175">Coiled coil</keyword>
<dbReference type="AlphaFoldDB" id="A0A1D8ARH7"/>
<sequence length="364" mass="39137">MALPLRAAPTVEERLAALEDKLAALSAENSSLREKLAAKPGALPVTIAGKETKLALGGFLHLNAESGDAPDSRYAGIHERFLVRRARLNLKGSFGSDWSFKLESDFGANTTGTTSAYRAQLTDVYVDWTPNPAAQVRVGQFKTPFGWEQLMPDTQNPFAERPLANDRLTLSRQIGAALSGTLAGGRADYSVGAFNGNGVNNAGNDNNAFLTVARVSAKAWTGKIHEQAATWSVGANAFTTRDTGTFTGRREGFGLDTQFNAGPAILRAEWLTSTSDPAAAAATEADGWYLTALYDLTKTWQFAARYETYDANTATARNETDTLVLGVNHRIRGNDLVLTLNYLAGNADLGGNDDRLIARLQVVF</sequence>
<keyword evidence="3" id="KW-1185">Reference proteome</keyword>
<protein>
    <submittedName>
        <fullName evidence="2">Phosphate-selective porin O and P</fullName>
    </submittedName>
</protein>
<proteinExistence type="predicted"/>
<dbReference type="SUPFAM" id="SSF56935">
    <property type="entry name" value="Porins"/>
    <property type="match status" value="1"/>
</dbReference>
<dbReference type="InterPro" id="IPR010870">
    <property type="entry name" value="Porin_O/P"/>
</dbReference>
<name>A0A1D8ARH7_9BACT</name>
<evidence type="ECO:0000313" key="3">
    <source>
        <dbReference type="Proteomes" id="UP000095228"/>
    </source>
</evidence>